<accession>M4E066</accession>
<dbReference type="PANTHER" id="PTHR32295:SF272">
    <property type="entry name" value="GENOME ASSEMBLY, CHROMOSOME: A05"/>
    <property type="match status" value="1"/>
</dbReference>
<evidence type="ECO:0000313" key="7">
    <source>
        <dbReference type="EMBL" id="VDC72413.1"/>
    </source>
</evidence>
<evidence type="ECO:0000259" key="5">
    <source>
        <dbReference type="Pfam" id="PF13178"/>
    </source>
</evidence>
<dbReference type="EMBL" id="LR031570">
    <property type="protein sequence ID" value="VDC72413.1"/>
    <property type="molecule type" value="Genomic_DNA"/>
</dbReference>
<evidence type="ECO:0000313" key="8">
    <source>
        <dbReference type="EnsemblPlants" id="Bra022163.1-P"/>
    </source>
</evidence>
<dbReference type="Proteomes" id="UP000011750">
    <property type="component" value="Chromosome A05"/>
</dbReference>
<accession>A0A3P5ZE19</accession>
<evidence type="ECO:0000256" key="3">
    <source>
        <dbReference type="ARBA" id="ARBA00024378"/>
    </source>
</evidence>
<reference evidence="9" key="2">
    <citation type="journal article" date="2018" name="Hortic Res">
        <title>Improved Brassica rapa reference genome by single-molecule sequencing and chromosome conformation capture technologies.</title>
        <authorList>
            <person name="Zhang L."/>
            <person name="Cai X."/>
            <person name="Wu J."/>
            <person name="Liu M."/>
            <person name="Grob S."/>
            <person name="Cheng F."/>
            <person name="Liang J."/>
            <person name="Cai C."/>
            <person name="Liu Z."/>
            <person name="Liu B."/>
            <person name="Wang F."/>
            <person name="Li S."/>
            <person name="Liu F."/>
            <person name="Li X."/>
            <person name="Cheng L."/>
            <person name="Yang W."/>
            <person name="Li M.H."/>
            <person name="Grossniklaus U."/>
            <person name="Zheng H."/>
            <person name="Wang X."/>
        </authorList>
    </citation>
    <scope>NUCLEOTIDE SEQUENCE [LARGE SCALE GENOMIC DNA]</scope>
    <source>
        <strain evidence="9">cv. Chiifu-401-42</strain>
    </source>
</reference>
<reference evidence="7" key="3">
    <citation type="submission" date="2018-11" db="EMBL/GenBank/DDBJ databases">
        <authorList>
            <consortium name="Genoscope - CEA"/>
            <person name="William W."/>
        </authorList>
    </citation>
    <scope>NUCLEOTIDE SEQUENCE</scope>
</reference>
<dbReference type="HOGENOM" id="CLU_042730_3_0_1"/>
<comment type="function">
    <text evidence="4">May be involved in cooperative interactions with calmodulins or calmodulin-like proteins. Recruits calmodulin proteins to microtubules, thus being a potential scaffold in cellular signaling and trafficking. May associate with nucleic acids and regulate gene expression at the transcriptional or post-transcriptional level.</text>
</comment>
<reference evidence="9" key="1">
    <citation type="journal article" date="2011" name="Nat. Genet.">
        <title>The genome of the mesopolyploid crop species Brassica rapa.</title>
        <authorList>
            <consortium name="Brassica rapa Genome Sequencing Project Consortium"/>
            <person name="Wang X."/>
            <person name="Wang H."/>
            <person name="Wang J."/>
            <person name="Sun R."/>
            <person name="Wu J."/>
            <person name="Liu S."/>
            <person name="Bai Y."/>
            <person name="Mun J.H."/>
            <person name="Bancroft I."/>
            <person name="Cheng F."/>
            <person name="Huang S."/>
            <person name="Li X."/>
            <person name="Hua W."/>
            <person name="Wang J."/>
            <person name="Wang X."/>
            <person name="Freeling M."/>
            <person name="Pires J.C."/>
            <person name="Paterson A.H."/>
            <person name="Chalhoub B."/>
            <person name="Wang B."/>
            <person name="Hayward A."/>
            <person name="Sharpe A.G."/>
            <person name="Park B.S."/>
            <person name="Weisshaar B."/>
            <person name="Liu B."/>
            <person name="Li B."/>
            <person name="Liu B."/>
            <person name="Tong C."/>
            <person name="Song C."/>
            <person name="Duran C."/>
            <person name="Peng C."/>
            <person name="Geng C."/>
            <person name="Koh C."/>
            <person name="Lin C."/>
            <person name="Edwards D."/>
            <person name="Mu D."/>
            <person name="Shen D."/>
            <person name="Soumpourou E."/>
            <person name="Li F."/>
            <person name="Fraser F."/>
            <person name="Conant G."/>
            <person name="Lassalle G."/>
            <person name="King G.J."/>
            <person name="Bonnema G."/>
            <person name="Tang H."/>
            <person name="Wang H."/>
            <person name="Belcram H."/>
            <person name="Zhou H."/>
            <person name="Hirakawa H."/>
            <person name="Abe H."/>
            <person name="Guo H."/>
            <person name="Wang H."/>
            <person name="Jin H."/>
            <person name="Parkin I.A."/>
            <person name="Batley J."/>
            <person name="Kim J.S."/>
            <person name="Just J."/>
            <person name="Li J."/>
            <person name="Xu J."/>
            <person name="Deng J."/>
            <person name="Kim J.A."/>
            <person name="Li J."/>
            <person name="Yu J."/>
            <person name="Meng J."/>
            <person name="Wang J."/>
            <person name="Min J."/>
            <person name="Poulain J."/>
            <person name="Wang J."/>
            <person name="Hatakeyama K."/>
            <person name="Wu K."/>
            <person name="Wang L."/>
            <person name="Fang L."/>
            <person name="Trick M."/>
            <person name="Links M.G."/>
            <person name="Zhao M."/>
            <person name="Jin M."/>
            <person name="Ramchiary N."/>
            <person name="Drou N."/>
            <person name="Berkman P.J."/>
            <person name="Cai Q."/>
            <person name="Huang Q."/>
            <person name="Li R."/>
            <person name="Tabata S."/>
            <person name="Cheng S."/>
            <person name="Zhang S."/>
            <person name="Zhang S."/>
            <person name="Huang S."/>
            <person name="Sato S."/>
            <person name="Sun S."/>
            <person name="Kwon S.J."/>
            <person name="Choi S.R."/>
            <person name="Lee T.H."/>
            <person name="Fan W."/>
            <person name="Zhao X."/>
            <person name="Tan X."/>
            <person name="Xu X."/>
            <person name="Wang Y."/>
            <person name="Qiu Y."/>
            <person name="Yin Y."/>
            <person name="Li Y."/>
            <person name="Du Y."/>
            <person name="Liao Y."/>
            <person name="Lim Y."/>
            <person name="Narusaka Y."/>
            <person name="Wang Y."/>
            <person name="Wang Z."/>
            <person name="Li Z."/>
            <person name="Wang Z."/>
            <person name="Xiong Z."/>
            <person name="Zhang Z."/>
        </authorList>
    </citation>
    <scope>NUCLEOTIDE SEQUENCE [LARGE SCALE GENOMIC DNA]</scope>
    <source>
        <strain evidence="9">cv. Chiifu-401-42</strain>
    </source>
</reference>
<organism evidence="7">
    <name type="scientific">Brassica campestris</name>
    <name type="common">Field mustard</name>
    <dbReference type="NCBI Taxonomy" id="3711"/>
    <lineage>
        <taxon>Eukaryota</taxon>
        <taxon>Viridiplantae</taxon>
        <taxon>Streptophyta</taxon>
        <taxon>Embryophyta</taxon>
        <taxon>Tracheophyta</taxon>
        <taxon>Spermatophyta</taxon>
        <taxon>Magnoliopsida</taxon>
        <taxon>eudicotyledons</taxon>
        <taxon>Gunneridae</taxon>
        <taxon>Pentapetalae</taxon>
        <taxon>rosids</taxon>
        <taxon>malvids</taxon>
        <taxon>Brassicales</taxon>
        <taxon>Brassicaceae</taxon>
        <taxon>Brassiceae</taxon>
        <taxon>Brassica</taxon>
    </lineage>
</organism>
<dbReference type="Gramene" id="Bra022163.1">
    <property type="protein sequence ID" value="Bra022163.1-P"/>
    <property type="gene ID" value="Bra022163"/>
</dbReference>
<evidence type="ECO:0000256" key="2">
    <source>
        <dbReference type="ARBA" id="ARBA00024341"/>
    </source>
</evidence>
<dbReference type="PANTHER" id="PTHR32295">
    <property type="entry name" value="IQ-DOMAIN 5-RELATED"/>
    <property type="match status" value="1"/>
</dbReference>
<keyword evidence="9" id="KW-1185">Reference proteome</keyword>
<dbReference type="Proteomes" id="UP000694005">
    <property type="component" value="Chromosome A05"/>
</dbReference>
<dbReference type="eggNOG" id="ENOG502QVYZ">
    <property type="taxonomic scope" value="Eukaryota"/>
</dbReference>
<protein>
    <recommendedName>
        <fullName evidence="5">DUF4005 domain-containing protein</fullName>
    </recommendedName>
</protein>
<dbReference type="Gramene" id="A05p39100.2_BraZ1">
    <property type="protein sequence ID" value="A05p39100.2_BraZ1.CDS"/>
    <property type="gene ID" value="A05g39100.2_BraZ1"/>
</dbReference>
<dbReference type="Gene3D" id="1.20.5.190">
    <property type="match status" value="1"/>
</dbReference>
<dbReference type="KEGG" id="brp:103869755"/>
<sequence length="387" mass="43653">MGRAVRWFKGIFGMKNSKEKEYRVSGDGRGEAGESLIHRKILQADNVWLRTYLAETDKEQNKHAIAVAAATAAAADAAVAAAQAAVAVVRLTSNAKTGGRSGGNVVYGTTMERWAAVKIQSVFKGYLARKALRALKGLVKLQALVRGYLVRKRAAETLYSMQALIRAQTSVRSQRINRNNMLHPRHSLERFDDSRSEIHSKRMSISVEKHINNNIYDETSPKIVEIDTYKTKSRSRRMNVAVSECGDEDFEWSFRGEKCKFPTAQNTPRFSSSAAMNNNYYYTPPSPAKSVCRDACYKPSYPGLMTPSYMANTQSFRAKARSHSAPRQRPDRKRLSLDEIMAARSSVSGVRMVQPQPQLLQQQQEKRSSCNYDRQFPQEPVGFRFYN</sequence>
<dbReference type="SUPFAM" id="SSF52540">
    <property type="entry name" value="P-loop containing nucleoside triphosphate hydrolases"/>
    <property type="match status" value="1"/>
</dbReference>
<dbReference type="InterPro" id="IPR025064">
    <property type="entry name" value="DUF4005"/>
</dbReference>
<comment type="similarity">
    <text evidence="2">Belongs to the IQD family.</text>
</comment>
<dbReference type="Pfam" id="PF00612">
    <property type="entry name" value="IQ"/>
    <property type="match status" value="2"/>
</dbReference>
<evidence type="ECO:0000256" key="4">
    <source>
        <dbReference type="ARBA" id="ARBA00045534"/>
    </source>
</evidence>
<dbReference type="SMART" id="SM00015">
    <property type="entry name" value="IQ"/>
    <property type="match status" value="2"/>
</dbReference>
<name>A0A3P5ZE19_BRACM</name>
<dbReference type="OMA" id="CKFPTAH"/>
<dbReference type="STRING" id="51351.M4E066"/>
<feature type="domain" description="DUF4005" evidence="5">
    <location>
        <begin position="263"/>
        <end position="348"/>
    </location>
</feature>
<evidence type="ECO:0000256" key="1">
    <source>
        <dbReference type="ARBA" id="ARBA00022860"/>
    </source>
</evidence>
<evidence type="ECO:0000313" key="6">
    <source>
        <dbReference type="EMBL" id="CAG7877389.1"/>
    </source>
</evidence>
<dbReference type="PROSITE" id="PS50096">
    <property type="entry name" value="IQ"/>
    <property type="match status" value="2"/>
</dbReference>
<dbReference type="InterPro" id="IPR000048">
    <property type="entry name" value="IQ_motif_EF-hand-BS"/>
</dbReference>
<dbReference type="OrthoDB" id="1704267at2759"/>
<dbReference type="GO" id="GO:0005516">
    <property type="term" value="F:calmodulin binding"/>
    <property type="evidence" value="ECO:0007669"/>
    <property type="project" value="UniProtKB-KW"/>
</dbReference>
<gene>
    <name evidence="7" type="ORF">BRAA05T22127Z</name>
    <name evidence="6" type="ORF">BRAPAZ1V2_A05P39100.2</name>
</gene>
<keyword evidence="1" id="KW-0112">Calmodulin-binding</keyword>
<dbReference type="Pfam" id="PF13178">
    <property type="entry name" value="DUF4005"/>
    <property type="match status" value="1"/>
</dbReference>
<dbReference type="SMR" id="A0A3P5ZE19"/>
<comment type="subunit">
    <text evidence="3">Binds to multiple calmodulin (CaM) in the presence of Ca(2+) and CaM-like proteins.</text>
</comment>
<dbReference type="InterPro" id="IPR027417">
    <property type="entry name" value="P-loop_NTPase"/>
</dbReference>
<dbReference type="AlphaFoldDB" id="A0A3P5ZE19"/>
<dbReference type="EMBL" id="LS974621">
    <property type="protein sequence ID" value="CAG7877389.1"/>
    <property type="molecule type" value="Genomic_DNA"/>
</dbReference>
<evidence type="ECO:0000313" key="9">
    <source>
        <dbReference type="Proteomes" id="UP000011750"/>
    </source>
</evidence>
<dbReference type="EnsemblPlants" id="Bra022163.1">
    <property type="protein sequence ID" value="Bra022163.1-P"/>
    <property type="gene ID" value="Bra022163"/>
</dbReference>
<proteinExistence type="inferred from homology"/>
<reference evidence="8" key="4">
    <citation type="submission" date="2023-03" db="UniProtKB">
        <authorList>
            <consortium name="EnsemblPlants"/>
        </authorList>
    </citation>
    <scope>IDENTIFICATION</scope>
    <source>
        <strain evidence="8">cv. Chiifu-401-42</strain>
    </source>
</reference>
<dbReference type="CDD" id="cd23767">
    <property type="entry name" value="IQCD"/>
    <property type="match status" value="1"/>
</dbReference>